<dbReference type="Proteomes" id="UP001307889">
    <property type="component" value="Chromosome 13"/>
</dbReference>
<keyword evidence="2" id="KW-1185">Reference proteome</keyword>
<protein>
    <submittedName>
        <fullName evidence="1">Uncharacterized protein</fullName>
    </submittedName>
</protein>
<evidence type="ECO:0000313" key="2">
    <source>
        <dbReference type="Proteomes" id="UP001307889"/>
    </source>
</evidence>
<dbReference type="EMBL" id="AP028921">
    <property type="protein sequence ID" value="BET01580.1"/>
    <property type="molecule type" value="Genomic_DNA"/>
</dbReference>
<name>A0ABN7BD21_9HEMI</name>
<proteinExistence type="predicted"/>
<reference evidence="1 2" key="1">
    <citation type="submission" date="2023-09" db="EMBL/GenBank/DDBJ databases">
        <title>Nesidiocoris tenuis whole genome shotgun sequence.</title>
        <authorList>
            <person name="Shibata T."/>
            <person name="Shimoda M."/>
            <person name="Kobayashi T."/>
            <person name="Uehara T."/>
        </authorList>
    </citation>
    <scope>NUCLEOTIDE SEQUENCE [LARGE SCALE GENOMIC DNA]</scope>
    <source>
        <strain evidence="1 2">Japan</strain>
    </source>
</reference>
<organism evidence="1 2">
    <name type="scientific">Nesidiocoris tenuis</name>
    <dbReference type="NCBI Taxonomy" id="355587"/>
    <lineage>
        <taxon>Eukaryota</taxon>
        <taxon>Metazoa</taxon>
        <taxon>Ecdysozoa</taxon>
        <taxon>Arthropoda</taxon>
        <taxon>Hexapoda</taxon>
        <taxon>Insecta</taxon>
        <taxon>Pterygota</taxon>
        <taxon>Neoptera</taxon>
        <taxon>Paraneoptera</taxon>
        <taxon>Hemiptera</taxon>
        <taxon>Heteroptera</taxon>
        <taxon>Panheteroptera</taxon>
        <taxon>Cimicomorpha</taxon>
        <taxon>Miridae</taxon>
        <taxon>Dicyphina</taxon>
        <taxon>Nesidiocoris</taxon>
    </lineage>
</organism>
<sequence>MADMRQPVIIQRRIFSPAAVDGCPVTVSLSKSPHFAFIAAFLLGGVPRSANPHPGYLDFQPFIPRCCAALPASELDPNQAKRG</sequence>
<evidence type="ECO:0000313" key="1">
    <source>
        <dbReference type="EMBL" id="BET01580.1"/>
    </source>
</evidence>
<accession>A0ABN7BD21</accession>
<gene>
    <name evidence="1" type="ORF">NTJ_14397</name>
</gene>